<proteinExistence type="predicted"/>
<name>A0ABM8W318_GIGMA</name>
<evidence type="ECO:0000313" key="2">
    <source>
        <dbReference type="EMBL" id="CAG8512055.1"/>
    </source>
</evidence>
<keyword evidence="3" id="KW-1185">Reference proteome</keyword>
<gene>
    <name evidence="2" type="ORF">GMARGA_LOCUS2731</name>
</gene>
<evidence type="ECO:0000313" key="3">
    <source>
        <dbReference type="Proteomes" id="UP000789901"/>
    </source>
</evidence>
<evidence type="ECO:0000256" key="1">
    <source>
        <dbReference type="SAM" id="MobiDB-lite"/>
    </source>
</evidence>
<comment type="caution">
    <text evidence="2">The sequence shown here is derived from an EMBL/GenBank/DDBJ whole genome shotgun (WGS) entry which is preliminary data.</text>
</comment>
<feature type="compositionally biased region" description="Polar residues" evidence="1">
    <location>
        <begin position="49"/>
        <end position="61"/>
    </location>
</feature>
<dbReference type="Proteomes" id="UP000789901">
    <property type="component" value="Unassembled WGS sequence"/>
</dbReference>
<reference evidence="2 3" key="1">
    <citation type="submission" date="2021-06" db="EMBL/GenBank/DDBJ databases">
        <authorList>
            <person name="Kallberg Y."/>
            <person name="Tangrot J."/>
            <person name="Rosling A."/>
        </authorList>
    </citation>
    <scope>NUCLEOTIDE SEQUENCE [LARGE SCALE GENOMIC DNA]</scope>
    <source>
        <strain evidence="2 3">120-4 pot B 10/14</strain>
    </source>
</reference>
<feature type="region of interest" description="Disordered" evidence="1">
    <location>
        <begin position="40"/>
        <end position="61"/>
    </location>
</feature>
<dbReference type="EMBL" id="CAJVQB010000891">
    <property type="protein sequence ID" value="CAG8512055.1"/>
    <property type="molecule type" value="Genomic_DNA"/>
</dbReference>
<organism evidence="2 3">
    <name type="scientific">Gigaspora margarita</name>
    <dbReference type="NCBI Taxonomy" id="4874"/>
    <lineage>
        <taxon>Eukaryota</taxon>
        <taxon>Fungi</taxon>
        <taxon>Fungi incertae sedis</taxon>
        <taxon>Mucoromycota</taxon>
        <taxon>Glomeromycotina</taxon>
        <taxon>Glomeromycetes</taxon>
        <taxon>Diversisporales</taxon>
        <taxon>Gigasporaceae</taxon>
        <taxon>Gigaspora</taxon>
    </lineage>
</organism>
<accession>A0ABM8W318</accession>
<protein>
    <submittedName>
        <fullName evidence="2">3619_t:CDS:1</fullName>
    </submittedName>
</protein>
<sequence length="61" mass="6973">MITEVLELYYDSRVPSKDALANLIDSYLKVLDTWISELGRSEKHESQSENKTVGTLTIENK</sequence>